<evidence type="ECO:0000313" key="3">
    <source>
        <dbReference type="Proteomes" id="UP000699865"/>
    </source>
</evidence>
<dbReference type="InterPro" id="IPR054252">
    <property type="entry name" value="Pam3_gp18"/>
</dbReference>
<dbReference type="EMBL" id="JAFMOU010000072">
    <property type="protein sequence ID" value="MBU9837366.1"/>
    <property type="molecule type" value="Genomic_DNA"/>
</dbReference>
<organism evidence="2 3">
    <name type="scientific">Rahnella perminowiae</name>
    <dbReference type="NCBI Taxonomy" id="2816244"/>
    <lineage>
        <taxon>Bacteria</taxon>
        <taxon>Pseudomonadati</taxon>
        <taxon>Pseudomonadota</taxon>
        <taxon>Gammaproteobacteria</taxon>
        <taxon>Enterobacterales</taxon>
        <taxon>Yersiniaceae</taxon>
        <taxon>Rahnella</taxon>
    </lineage>
</organism>
<accession>A0ABS6L6A7</accession>
<protein>
    <recommendedName>
        <fullName evidence="1">Cyanophage baseplate Pam3 plug gp18 domain-containing protein</fullName>
    </recommendedName>
</protein>
<sequence>MSTELYPFTGDEQQSMTFTPVLDGSVYDCQIKWNIAAQRWYLNISDNSGSRLLTTPLIESTTNSGINLIAGIFSETVMYWRGSNGQIEVTS</sequence>
<proteinExistence type="predicted"/>
<feature type="domain" description="Cyanophage baseplate Pam3 plug gp18" evidence="1">
    <location>
        <begin position="7"/>
        <end position="59"/>
    </location>
</feature>
<dbReference type="Pfam" id="PF22479">
    <property type="entry name" value="Pam3_gp18"/>
    <property type="match status" value="1"/>
</dbReference>
<evidence type="ECO:0000259" key="1">
    <source>
        <dbReference type="Pfam" id="PF22479"/>
    </source>
</evidence>
<dbReference type="Proteomes" id="UP000699865">
    <property type="component" value="Unassembled WGS sequence"/>
</dbReference>
<comment type="caution">
    <text evidence="2">The sequence shown here is derived from an EMBL/GenBank/DDBJ whole genome shotgun (WGS) entry which is preliminary data.</text>
</comment>
<keyword evidence="3" id="KW-1185">Reference proteome</keyword>
<gene>
    <name evidence="2" type="ORF">J1786_21430</name>
</gene>
<name>A0ABS6L6A7_9GAMM</name>
<evidence type="ECO:0000313" key="2">
    <source>
        <dbReference type="EMBL" id="MBU9837366.1"/>
    </source>
</evidence>
<reference evidence="2 3" key="1">
    <citation type="submission" date="2021-03" db="EMBL/GenBank/DDBJ databases">
        <title>Five novel Rahnella species.</title>
        <authorList>
            <person name="Brady C."/>
            <person name="Asselin J."/>
            <person name="Beer S."/>
            <person name="Bruberg M.B."/>
            <person name="Crampton B."/>
            <person name="Venter S."/>
            <person name="Arnold D."/>
            <person name="Denman S."/>
        </authorList>
    </citation>
    <scope>NUCLEOTIDE SEQUENCE [LARGE SCALE GENOMIC DNA]</scope>
    <source>
        <strain evidence="2 3">L72c</strain>
    </source>
</reference>
<dbReference type="RefSeq" id="WP_217139199.1">
    <property type="nucleotide sequence ID" value="NZ_JAFMOU010000072.1"/>
</dbReference>